<dbReference type="InterPro" id="IPR050472">
    <property type="entry name" value="Anth_synth/Amidotransfase"/>
</dbReference>
<feature type="binding site" evidence="11">
    <location>
        <position position="342"/>
    </location>
    <ligand>
        <name>L-glutamine</name>
        <dbReference type="ChEBI" id="CHEBI:58359"/>
    </ligand>
</feature>
<comment type="pathway">
    <text evidence="2 11">Amino-acid biosynthesis; L-arginine biosynthesis; carbamoyl phosphate from bicarbonate: step 1/1.</text>
</comment>
<keyword evidence="4 11" id="KW-0436">Ligase</keyword>
<evidence type="ECO:0000256" key="7">
    <source>
        <dbReference type="ARBA" id="ARBA00022962"/>
    </source>
</evidence>
<feature type="active site" description="Nucleophile" evidence="11">
    <location>
        <position position="298"/>
    </location>
</feature>
<proteinExistence type="inferred from homology"/>
<keyword evidence="11" id="KW-0055">Arginine biosynthesis</keyword>
<dbReference type="FunFam" id="3.50.30.20:FF:000001">
    <property type="entry name" value="Carbamoyl-phosphate synthase small chain"/>
    <property type="match status" value="1"/>
</dbReference>
<gene>
    <name evidence="11" type="primary">carA</name>
    <name evidence="13" type="ORF">A2196_05355</name>
</gene>
<comment type="catalytic activity">
    <reaction evidence="10 11">
        <text>L-glutamine + H2O = L-glutamate + NH4(+)</text>
        <dbReference type="Rhea" id="RHEA:15889"/>
        <dbReference type="ChEBI" id="CHEBI:15377"/>
        <dbReference type="ChEBI" id="CHEBI:28938"/>
        <dbReference type="ChEBI" id="CHEBI:29985"/>
        <dbReference type="ChEBI" id="CHEBI:58359"/>
    </reaction>
</comment>
<evidence type="ECO:0000259" key="12">
    <source>
        <dbReference type="SMART" id="SM01097"/>
    </source>
</evidence>
<dbReference type="GO" id="GO:0044205">
    <property type="term" value="P:'de novo' UMP biosynthetic process"/>
    <property type="evidence" value="ECO:0007669"/>
    <property type="project" value="UniProtKB-UniRule"/>
</dbReference>
<dbReference type="SUPFAM" id="SSF52317">
    <property type="entry name" value="Class I glutamine amidotransferase-like"/>
    <property type="match status" value="1"/>
</dbReference>
<dbReference type="STRING" id="1797737.A2196_05355"/>
<feature type="binding site" evidence="11">
    <location>
        <position position="340"/>
    </location>
    <ligand>
        <name>L-glutamine</name>
        <dbReference type="ChEBI" id="CHEBI:58359"/>
    </ligand>
</feature>
<evidence type="ECO:0000256" key="6">
    <source>
        <dbReference type="ARBA" id="ARBA00022840"/>
    </source>
</evidence>
<dbReference type="AlphaFoldDB" id="A0A1F5HGE9"/>
<feature type="binding site" evidence="11">
    <location>
        <position position="272"/>
    </location>
    <ligand>
        <name>L-glutamine</name>
        <dbReference type="ChEBI" id="CHEBI:58359"/>
    </ligand>
</feature>
<dbReference type="CDD" id="cd01744">
    <property type="entry name" value="GATase1_CPSase"/>
    <property type="match status" value="1"/>
</dbReference>
<dbReference type="GO" id="GO:0006526">
    <property type="term" value="P:L-arginine biosynthetic process"/>
    <property type="evidence" value="ECO:0007669"/>
    <property type="project" value="UniProtKB-UniRule"/>
</dbReference>
<name>A0A1F5HGE9_9BACT</name>
<dbReference type="InterPro" id="IPR006274">
    <property type="entry name" value="CarbamoylP_synth_ssu"/>
</dbReference>
<dbReference type="UniPathway" id="UPA00070">
    <property type="reaction ID" value="UER00115"/>
</dbReference>
<comment type="caution">
    <text evidence="13">The sequence shown here is derived from an EMBL/GenBank/DDBJ whole genome shotgun (WGS) entry which is preliminary data.</text>
</comment>
<dbReference type="Gene3D" id="3.40.50.880">
    <property type="match status" value="1"/>
</dbReference>
<feature type="binding site" evidence="11">
    <location>
        <position position="48"/>
    </location>
    <ligand>
        <name>L-glutamine</name>
        <dbReference type="ChEBI" id="CHEBI:58359"/>
    </ligand>
</feature>
<evidence type="ECO:0000256" key="1">
    <source>
        <dbReference type="ARBA" id="ARBA00004812"/>
    </source>
</evidence>
<comment type="catalytic activity">
    <reaction evidence="9 11">
        <text>hydrogencarbonate + L-glutamine + 2 ATP + H2O = carbamoyl phosphate + L-glutamate + 2 ADP + phosphate + 2 H(+)</text>
        <dbReference type="Rhea" id="RHEA:18633"/>
        <dbReference type="ChEBI" id="CHEBI:15377"/>
        <dbReference type="ChEBI" id="CHEBI:15378"/>
        <dbReference type="ChEBI" id="CHEBI:17544"/>
        <dbReference type="ChEBI" id="CHEBI:29985"/>
        <dbReference type="ChEBI" id="CHEBI:30616"/>
        <dbReference type="ChEBI" id="CHEBI:43474"/>
        <dbReference type="ChEBI" id="CHEBI:58228"/>
        <dbReference type="ChEBI" id="CHEBI:58359"/>
        <dbReference type="ChEBI" id="CHEBI:456216"/>
        <dbReference type="EC" id="6.3.5.5"/>
    </reaction>
</comment>
<feature type="active site" evidence="11">
    <location>
        <position position="382"/>
    </location>
</feature>
<dbReference type="Pfam" id="PF00117">
    <property type="entry name" value="GATase"/>
    <property type="match status" value="1"/>
</dbReference>
<reference evidence="13 14" key="1">
    <citation type="journal article" date="2016" name="Nat. Commun.">
        <title>Thousands of microbial genomes shed light on interconnected biogeochemical processes in an aquifer system.</title>
        <authorList>
            <person name="Anantharaman K."/>
            <person name="Brown C.T."/>
            <person name="Hug L.A."/>
            <person name="Sharon I."/>
            <person name="Castelle C.J."/>
            <person name="Probst A.J."/>
            <person name="Thomas B.C."/>
            <person name="Singh A."/>
            <person name="Wilkins M.J."/>
            <person name="Karaoz U."/>
            <person name="Brodie E.L."/>
            <person name="Williams K.H."/>
            <person name="Hubbard S.S."/>
            <person name="Banfield J.F."/>
        </authorList>
    </citation>
    <scope>NUCLEOTIDE SEQUENCE [LARGE SCALE GENOMIC DNA]</scope>
</reference>
<evidence type="ECO:0000313" key="14">
    <source>
        <dbReference type="Proteomes" id="UP000176751"/>
    </source>
</evidence>
<sequence>MQNKKARLILEDGTIFKGNAAGSQTSSAGEVVFATGMVGYDLSLTDPSYAGQILTFTYPLIGNWGVPPKEFWESDKIQVAGLVVSDLTTKPSHWQSQQTLDEWLKEEGVSAIFGIDTRLLTQKLRDRGVMLGKIVVEDQDIEFYDPNAENLVAKVSPKEPKILKSEIRNPKSEIRVGLLNCGAKRNILRSLLARGVTVYDLPWNFDPFVSDGWQSWKGSRQRGPRTFTNSDQNHKYQTNLKVRGSTDGKETTDRTRPEFPKLDGLVISNGPGDPKMAKETINIIKKALKKKIPTFGICLGNQLLALATGGDTYKLKFGHRAQNQPTIQAGTKRCYITTQNHGFAVDEKKMPKGFKRWFHNANDNTNEGIIHENLSFFSVQFHPEASPGPTDTEWLFDYFLEKFK</sequence>
<dbReference type="InterPro" id="IPR029062">
    <property type="entry name" value="Class_I_gatase-like"/>
</dbReference>
<evidence type="ECO:0000256" key="10">
    <source>
        <dbReference type="ARBA" id="ARBA00049285"/>
    </source>
</evidence>
<comment type="similarity">
    <text evidence="3 11">Belongs to the CarA family.</text>
</comment>
<dbReference type="PRINTS" id="PR00097">
    <property type="entry name" value="ANTSNTHASEII"/>
</dbReference>
<evidence type="ECO:0000256" key="2">
    <source>
        <dbReference type="ARBA" id="ARBA00005077"/>
    </source>
</evidence>
<dbReference type="EMBL" id="MFCA01000002">
    <property type="protein sequence ID" value="OGE03198.1"/>
    <property type="molecule type" value="Genomic_DNA"/>
</dbReference>
<evidence type="ECO:0000256" key="9">
    <source>
        <dbReference type="ARBA" id="ARBA00048816"/>
    </source>
</evidence>
<feature type="region of interest" description="CPSase" evidence="11">
    <location>
        <begin position="1"/>
        <end position="174"/>
    </location>
</feature>
<protein>
    <recommendedName>
        <fullName evidence="11">Carbamoyl phosphate synthase small chain</fullName>
        <ecNumber evidence="11">6.3.5.5</ecNumber>
    </recommendedName>
    <alternativeName>
        <fullName evidence="11">Carbamoyl phosphate synthetase glutamine chain</fullName>
    </alternativeName>
</protein>
<dbReference type="GO" id="GO:0004359">
    <property type="term" value="F:glutaminase activity"/>
    <property type="evidence" value="ECO:0007669"/>
    <property type="project" value="RHEA"/>
</dbReference>
<dbReference type="PANTHER" id="PTHR43418:SF7">
    <property type="entry name" value="CARBAMOYL-PHOSPHATE SYNTHASE SMALL CHAIN"/>
    <property type="match status" value="1"/>
</dbReference>
<evidence type="ECO:0000256" key="11">
    <source>
        <dbReference type="HAMAP-Rule" id="MF_01209"/>
    </source>
</evidence>
<dbReference type="GO" id="GO:0006207">
    <property type="term" value="P:'de novo' pyrimidine nucleobase biosynthetic process"/>
    <property type="evidence" value="ECO:0007669"/>
    <property type="project" value="InterPro"/>
</dbReference>
<evidence type="ECO:0000256" key="5">
    <source>
        <dbReference type="ARBA" id="ARBA00022741"/>
    </source>
</evidence>
<organism evidence="13 14">
    <name type="scientific">Candidatus Curtissbacteria bacterium RIFOXYA1_FULL_41_14</name>
    <dbReference type="NCBI Taxonomy" id="1797737"/>
    <lineage>
        <taxon>Bacteria</taxon>
        <taxon>Candidatus Curtissiibacteriota</taxon>
    </lineage>
</organism>
<dbReference type="GO" id="GO:0004088">
    <property type="term" value="F:carbamoyl-phosphate synthase (glutamine-hydrolyzing) activity"/>
    <property type="evidence" value="ECO:0007669"/>
    <property type="project" value="UniProtKB-UniRule"/>
</dbReference>
<dbReference type="UniPathway" id="UPA00068">
    <property type="reaction ID" value="UER00171"/>
</dbReference>
<feature type="active site" evidence="11">
    <location>
        <position position="384"/>
    </location>
</feature>
<feature type="binding site" evidence="11">
    <location>
        <position position="299"/>
    </location>
    <ligand>
        <name>L-glutamine</name>
        <dbReference type="ChEBI" id="CHEBI:58359"/>
    </ligand>
</feature>
<dbReference type="Gene3D" id="3.50.30.20">
    <property type="entry name" value="Carbamoyl-phosphate synthase small subunit, N-terminal domain"/>
    <property type="match status" value="1"/>
</dbReference>
<keyword evidence="5 11" id="KW-0547">Nucleotide-binding</keyword>
<dbReference type="InterPro" id="IPR002474">
    <property type="entry name" value="CarbamoylP_synth_ssu_N"/>
</dbReference>
<dbReference type="HAMAP" id="MF_01209">
    <property type="entry name" value="CPSase_S_chain"/>
    <property type="match status" value="1"/>
</dbReference>
<keyword evidence="8 11" id="KW-0665">Pyrimidine biosynthesis</keyword>
<dbReference type="EC" id="6.3.5.5" evidence="11"/>
<feature type="domain" description="Carbamoyl-phosphate synthase small subunit N-terminal" evidence="12">
    <location>
        <begin position="4"/>
        <end position="135"/>
    </location>
</feature>
<dbReference type="SUPFAM" id="SSF52021">
    <property type="entry name" value="Carbamoyl phosphate synthetase, small subunit N-terminal domain"/>
    <property type="match status" value="1"/>
</dbReference>
<dbReference type="PROSITE" id="PS51273">
    <property type="entry name" value="GATASE_TYPE_1"/>
    <property type="match status" value="1"/>
</dbReference>
<accession>A0A1F5HGE9</accession>
<dbReference type="InterPro" id="IPR035686">
    <property type="entry name" value="CPSase_GATase1"/>
</dbReference>
<dbReference type="GO" id="GO:0005524">
    <property type="term" value="F:ATP binding"/>
    <property type="evidence" value="ECO:0007669"/>
    <property type="project" value="UniProtKB-UniRule"/>
</dbReference>
<dbReference type="Pfam" id="PF00988">
    <property type="entry name" value="CPSase_sm_chain"/>
    <property type="match status" value="1"/>
</dbReference>
<keyword evidence="11" id="KW-0028">Amino-acid biosynthesis</keyword>
<feature type="binding site" evidence="11">
    <location>
        <position position="343"/>
    </location>
    <ligand>
        <name>L-glutamine</name>
        <dbReference type="ChEBI" id="CHEBI:58359"/>
    </ligand>
</feature>
<dbReference type="PRINTS" id="PR00096">
    <property type="entry name" value="GATASE"/>
</dbReference>
<evidence type="ECO:0000256" key="4">
    <source>
        <dbReference type="ARBA" id="ARBA00022598"/>
    </source>
</evidence>
<dbReference type="InterPro" id="IPR017926">
    <property type="entry name" value="GATASE"/>
</dbReference>
<dbReference type="InterPro" id="IPR036480">
    <property type="entry name" value="CarbP_synth_ssu_N_sf"/>
</dbReference>
<comment type="pathway">
    <text evidence="1 11">Pyrimidine metabolism; UMP biosynthesis via de novo pathway; (S)-dihydroorotate from bicarbonate: step 1/3.</text>
</comment>
<feature type="binding site" evidence="11">
    <location>
        <position position="270"/>
    </location>
    <ligand>
        <name>L-glutamine</name>
        <dbReference type="ChEBI" id="CHEBI:58359"/>
    </ligand>
</feature>
<comment type="function">
    <text evidence="11">Small subunit of the glutamine-dependent carbamoyl phosphate synthetase (CPSase). CPSase catalyzes the formation of carbamoyl phosphate from the ammonia moiety of glutamine, carbonate, and phosphate donated by ATP, constituting the first step of 2 biosynthetic pathways, one leading to arginine and/or urea and the other to pyrimidine nucleotides. The small subunit (glutamine amidotransferase) binds and cleaves glutamine to supply the large subunit with the substrate ammonia.</text>
</comment>
<feature type="binding site" evidence="11">
    <location>
        <position position="302"/>
    </location>
    <ligand>
        <name>L-glutamine</name>
        <dbReference type="ChEBI" id="CHEBI:58359"/>
    </ligand>
</feature>
<dbReference type="SMART" id="SM01097">
    <property type="entry name" value="CPSase_sm_chain"/>
    <property type="match status" value="1"/>
</dbReference>
<evidence type="ECO:0000313" key="13">
    <source>
        <dbReference type="EMBL" id="OGE03198.1"/>
    </source>
</evidence>
<comment type="subunit">
    <text evidence="11">Composed of two chains; the small (or glutamine) chain promotes the hydrolysis of glutamine to ammonia, which is used by the large (or ammonia) chain to synthesize carbamoyl phosphate. Tetramer of heterodimers (alpha,beta)4.</text>
</comment>
<dbReference type="GO" id="GO:0006541">
    <property type="term" value="P:glutamine metabolic process"/>
    <property type="evidence" value="ECO:0007669"/>
    <property type="project" value="InterPro"/>
</dbReference>
<evidence type="ECO:0000256" key="8">
    <source>
        <dbReference type="ARBA" id="ARBA00022975"/>
    </source>
</evidence>
<evidence type="ECO:0000256" key="3">
    <source>
        <dbReference type="ARBA" id="ARBA00007800"/>
    </source>
</evidence>
<keyword evidence="6 11" id="KW-0067">ATP-binding</keyword>
<dbReference type="PANTHER" id="PTHR43418">
    <property type="entry name" value="MULTIFUNCTIONAL TRYPTOPHAN BIOSYNTHESIS PROTEIN-RELATED"/>
    <property type="match status" value="1"/>
</dbReference>
<dbReference type="Proteomes" id="UP000176751">
    <property type="component" value="Unassembled WGS sequence"/>
</dbReference>
<keyword evidence="7 11" id="KW-0315">Glutamine amidotransferase</keyword>